<dbReference type="AlphaFoldDB" id="A0A165QU91"/>
<dbReference type="PANTHER" id="PTHR16161:SF0">
    <property type="entry name" value="TRANSCRIPTIONAL PROTEIN SWT1"/>
    <property type="match status" value="1"/>
</dbReference>
<dbReference type="InParanoid" id="A0A165QU91"/>
<proteinExistence type="predicted"/>
<evidence type="ECO:0000313" key="3">
    <source>
        <dbReference type="Proteomes" id="UP000077266"/>
    </source>
</evidence>
<sequence>MALTRAAGLALGDAMDVVQEWNHLTESMEIDEVMDTKAEKRYLALDTNVLISALPLLKEFASFVEEHQLGVEFLIAGVVVEELDHLKKSGVGRIDGVTGQDLGLAARTASNWLLAGLRRRSQFGAGLIRGQAYHETRQSSANWKTRVNNESNDEVILDCCLHFSSSRKVYLFTMDKNFCNASLMNDIPIILTLCMGRFTYPHDNSPSNKRRTNNLKCTMCTPTSRWLSTMRAQDMLPRHHRQNIPWMSRTWRCAL</sequence>
<feature type="domain" description="PIN" evidence="1">
    <location>
        <begin position="41"/>
        <end position="180"/>
    </location>
</feature>
<dbReference type="SMART" id="SM00670">
    <property type="entry name" value="PINc"/>
    <property type="match status" value="1"/>
</dbReference>
<gene>
    <name evidence="2" type="ORF">EXIGLDRAFT_13843</name>
</gene>
<organism evidence="2 3">
    <name type="scientific">Exidia glandulosa HHB12029</name>
    <dbReference type="NCBI Taxonomy" id="1314781"/>
    <lineage>
        <taxon>Eukaryota</taxon>
        <taxon>Fungi</taxon>
        <taxon>Dikarya</taxon>
        <taxon>Basidiomycota</taxon>
        <taxon>Agaricomycotina</taxon>
        <taxon>Agaricomycetes</taxon>
        <taxon>Auriculariales</taxon>
        <taxon>Exidiaceae</taxon>
        <taxon>Exidia</taxon>
    </lineage>
</organism>
<evidence type="ECO:0000313" key="2">
    <source>
        <dbReference type="EMBL" id="KZW04078.1"/>
    </source>
</evidence>
<dbReference type="OrthoDB" id="2017974at2759"/>
<protein>
    <recommendedName>
        <fullName evidence="1">PIN domain-containing protein</fullName>
    </recommendedName>
</protein>
<dbReference type="InterPro" id="IPR052626">
    <property type="entry name" value="SWT1_Regulator"/>
</dbReference>
<dbReference type="GO" id="GO:0004540">
    <property type="term" value="F:RNA nuclease activity"/>
    <property type="evidence" value="ECO:0007669"/>
    <property type="project" value="UniProtKB-ARBA"/>
</dbReference>
<dbReference type="EMBL" id="KV425882">
    <property type="protein sequence ID" value="KZW04078.1"/>
    <property type="molecule type" value="Genomic_DNA"/>
</dbReference>
<dbReference type="Pfam" id="PF13638">
    <property type="entry name" value="PIN_4"/>
    <property type="match status" value="1"/>
</dbReference>
<keyword evidence="3" id="KW-1185">Reference proteome</keyword>
<dbReference type="Gene3D" id="3.40.50.1010">
    <property type="entry name" value="5'-nuclease"/>
    <property type="match status" value="1"/>
</dbReference>
<evidence type="ECO:0000259" key="1">
    <source>
        <dbReference type="SMART" id="SM00670"/>
    </source>
</evidence>
<accession>A0A165QU91</accession>
<dbReference type="SUPFAM" id="SSF88723">
    <property type="entry name" value="PIN domain-like"/>
    <property type="match status" value="1"/>
</dbReference>
<dbReference type="PANTHER" id="PTHR16161">
    <property type="entry name" value="TRANSCRIPTIONAL PROTEIN SWT1"/>
    <property type="match status" value="1"/>
</dbReference>
<dbReference type="Proteomes" id="UP000077266">
    <property type="component" value="Unassembled WGS sequence"/>
</dbReference>
<dbReference type="InterPro" id="IPR002716">
    <property type="entry name" value="PIN_dom"/>
</dbReference>
<reference evidence="2 3" key="1">
    <citation type="journal article" date="2016" name="Mol. Biol. Evol.">
        <title>Comparative Genomics of Early-Diverging Mushroom-Forming Fungi Provides Insights into the Origins of Lignocellulose Decay Capabilities.</title>
        <authorList>
            <person name="Nagy L.G."/>
            <person name="Riley R."/>
            <person name="Tritt A."/>
            <person name="Adam C."/>
            <person name="Daum C."/>
            <person name="Floudas D."/>
            <person name="Sun H."/>
            <person name="Yadav J.S."/>
            <person name="Pangilinan J."/>
            <person name="Larsson K.H."/>
            <person name="Matsuura K."/>
            <person name="Barry K."/>
            <person name="Labutti K."/>
            <person name="Kuo R."/>
            <person name="Ohm R.A."/>
            <person name="Bhattacharya S.S."/>
            <person name="Shirouzu T."/>
            <person name="Yoshinaga Y."/>
            <person name="Martin F.M."/>
            <person name="Grigoriev I.V."/>
            <person name="Hibbett D.S."/>
        </authorList>
    </citation>
    <scope>NUCLEOTIDE SEQUENCE [LARGE SCALE GENOMIC DNA]</scope>
    <source>
        <strain evidence="2 3">HHB12029</strain>
    </source>
</reference>
<dbReference type="STRING" id="1314781.A0A165QU91"/>
<dbReference type="GO" id="GO:0005634">
    <property type="term" value="C:nucleus"/>
    <property type="evidence" value="ECO:0007669"/>
    <property type="project" value="TreeGrafter"/>
</dbReference>
<dbReference type="InterPro" id="IPR029060">
    <property type="entry name" value="PIN-like_dom_sf"/>
</dbReference>
<dbReference type="CDD" id="cd18727">
    <property type="entry name" value="PIN_Swt1-like"/>
    <property type="match status" value="1"/>
</dbReference>
<name>A0A165QU91_EXIGL</name>